<dbReference type="KEGG" id="pnp:IJ22_23180"/>
<dbReference type="PATRIC" id="fig|162209.4.peg.2467"/>
<reference evidence="1 2" key="2">
    <citation type="journal article" date="2016" name="Genome Announc.">
        <title>Complete Genome Sequences of Two Interactive Moderate Thermophiles, Paenibacillus napthalenovorans 32O-Y and Paenibacillus sp. 32O-W.</title>
        <authorList>
            <person name="Butler R.R.III."/>
            <person name="Wang J."/>
            <person name="Stark B.C."/>
            <person name="Pombert J.F."/>
        </authorList>
    </citation>
    <scope>NUCLEOTIDE SEQUENCE [LARGE SCALE GENOMIC DNA]</scope>
    <source>
        <strain evidence="1 2">32O-Y</strain>
    </source>
</reference>
<evidence type="ECO:0000313" key="1">
    <source>
        <dbReference type="EMBL" id="ALS22691.1"/>
    </source>
</evidence>
<evidence type="ECO:0008006" key="3">
    <source>
        <dbReference type="Google" id="ProtNLM"/>
    </source>
</evidence>
<proteinExistence type="predicted"/>
<dbReference type="RefSeq" id="WP_062408870.1">
    <property type="nucleotide sequence ID" value="NZ_CP013652.1"/>
</dbReference>
<dbReference type="PROSITE" id="PS51257">
    <property type="entry name" value="PROKAR_LIPOPROTEIN"/>
    <property type="match status" value="1"/>
</dbReference>
<name>A0A0U2VGV6_9BACL</name>
<dbReference type="OrthoDB" id="2449131at2"/>
<reference evidence="2" key="1">
    <citation type="submission" date="2015-12" db="EMBL/GenBank/DDBJ databases">
        <title>Complete genome sequences of two moderately thermophilic Paenibacillus species.</title>
        <authorList>
            <person name="Butler R.III."/>
            <person name="Wang J."/>
            <person name="Stark B.C."/>
            <person name="Pombert J.-F."/>
        </authorList>
    </citation>
    <scope>NUCLEOTIDE SEQUENCE [LARGE SCALE GENOMIC DNA]</scope>
    <source>
        <strain evidence="2">32O-Y</strain>
    </source>
</reference>
<evidence type="ECO:0000313" key="2">
    <source>
        <dbReference type="Proteomes" id="UP000061660"/>
    </source>
</evidence>
<organism evidence="1 2">
    <name type="scientific">Paenibacillus naphthalenovorans</name>
    <dbReference type="NCBI Taxonomy" id="162209"/>
    <lineage>
        <taxon>Bacteria</taxon>
        <taxon>Bacillati</taxon>
        <taxon>Bacillota</taxon>
        <taxon>Bacilli</taxon>
        <taxon>Bacillales</taxon>
        <taxon>Paenibacillaceae</taxon>
        <taxon>Paenibacillus</taxon>
    </lineage>
</organism>
<dbReference type="Proteomes" id="UP000061660">
    <property type="component" value="Chromosome"/>
</dbReference>
<dbReference type="STRING" id="162209.IJ22_23180"/>
<sequence>MRLWRLFGTLLLSAVLLSGCLYPKELRKENQMASGEYVMVVQNAIDQYKAKTGVLPIKNSTENTPIYEKYPVDFRKLQGPYLSSIPVNAFENGGTAAYVLVDVETKPAVKMMDIPSFQKTLDLQKAVDEYKIKSGGKLPLGEEISPGFYTIDYKILNRKAEETASMYSPAIKLPFIIQDSGQVWIDYAIEIMRLIDSKQLQNQLDGMQDLRVLLVQDSYFVPARSVAYQWKNGRPVPTAAHF</sequence>
<accession>A0A0U2VGV6</accession>
<dbReference type="EMBL" id="CP013652">
    <property type="protein sequence ID" value="ALS22691.1"/>
    <property type="molecule type" value="Genomic_DNA"/>
</dbReference>
<dbReference type="AlphaFoldDB" id="A0A0U2VGV6"/>
<gene>
    <name evidence="1" type="ORF">IJ22_23180</name>
</gene>
<protein>
    <recommendedName>
        <fullName evidence="3">Lipoprotein</fullName>
    </recommendedName>
</protein>
<keyword evidence="2" id="KW-1185">Reference proteome</keyword>